<proteinExistence type="predicted"/>
<dbReference type="Proteomes" id="UP000035213">
    <property type="component" value="Chromosome"/>
</dbReference>
<dbReference type="OrthoDB" id="1261015at2"/>
<accession>A0A0G3M224</accession>
<dbReference type="EMBL" id="CP009928">
    <property type="protein sequence ID" value="AKK72949.1"/>
    <property type="molecule type" value="Genomic_DNA"/>
</dbReference>
<protein>
    <submittedName>
        <fullName evidence="1">Uncharacterized protein</fullName>
    </submittedName>
</protein>
<reference evidence="1 2" key="1">
    <citation type="submission" date="2014-11" db="EMBL/GenBank/DDBJ databases">
        <authorList>
            <person name="Park G.-S."/>
            <person name="Hong S.-J."/>
            <person name="Jung B.K."/>
            <person name="Khan A.R."/>
            <person name="Kwak Y."/>
            <person name="Shin J.-H."/>
        </authorList>
    </citation>
    <scope>NUCLEOTIDE SEQUENCE [LARGE SCALE GENOMIC DNA]</scope>
    <source>
        <strain evidence="1 2">DSM 27622</strain>
    </source>
</reference>
<dbReference type="RefSeq" id="WP_053327931.1">
    <property type="nucleotide sequence ID" value="NZ_CP009928.1"/>
</dbReference>
<evidence type="ECO:0000313" key="2">
    <source>
        <dbReference type="Proteomes" id="UP000035213"/>
    </source>
</evidence>
<organism evidence="1 2">
    <name type="scientific">Chryseobacterium gallinarum</name>
    <dbReference type="NCBI Taxonomy" id="1324352"/>
    <lineage>
        <taxon>Bacteria</taxon>
        <taxon>Pseudomonadati</taxon>
        <taxon>Bacteroidota</taxon>
        <taxon>Flavobacteriia</taxon>
        <taxon>Flavobacteriales</taxon>
        <taxon>Weeksellaceae</taxon>
        <taxon>Chryseobacterium group</taxon>
        <taxon>Chryseobacterium</taxon>
    </lineage>
</organism>
<dbReference type="KEGG" id="cgn:OK18_10240"/>
<dbReference type="STRING" id="1324352.OK18_10240"/>
<sequence length="105" mass="11880">MKKLTLNLTVYGGISVLGIIFKLFKKGIADPVVEETKSGSFSYDFELEPDTEYDLYIIGSNPISENKRTFIKLDHDHFTFDPTSDKNPVTKTGKAYLVTYSFNTN</sequence>
<gene>
    <name evidence="1" type="ORF">OK18_10240</name>
</gene>
<evidence type="ECO:0000313" key="1">
    <source>
        <dbReference type="EMBL" id="AKK72949.1"/>
    </source>
</evidence>
<dbReference type="AlphaFoldDB" id="A0A0G3M224"/>
<dbReference type="PATRIC" id="fig|1324352.5.peg.2144"/>
<name>A0A0G3M224_CHRGL</name>